<keyword evidence="1" id="KW-0677">Repeat</keyword>
<dbReference type="AlphaFoldDB" id="A0A8T2SNJ0"/>
<accession>A0A8T2SNJ0</accession>
<dbReference type="InterPro" id="IPR046848">
    <property type="entry name" value="E_motif"/>
</dbReference>
<dbReference type="InterPro" id="IPR002885">
    <property type="entry name" value="PPR_rpt"/>
</dbReference>
<dbReference type="PANTHER" id="PTHR47926">
    <property type="entry name" value="PENTATRICOPEPTIDE REPEAT-CONTAINING PROTEIN"/>
    <property type="match status" value="1"/>
</dbReference>
<dbReference type="Pfam" id="PF13041">
    <property type="entry name" value="PPR_2"/>
    <property type="match status" value="2"/>
</dbReference>
<dbReference type="Proteomes" id="UP000825935">
    <property type="component" value="Chromosome 19"/>
</dbReference>
<dbReference type="GO" id="GO:0003723">
    <property type="term" value="F:RNA binding"/>
    <property type="evidence" value="ECO:0007669"/>
    <property type="project" value="InterPro"/>
</dbReference>
<evidence type="ECO:0000313" key="3">
    <source>
        <dbReference type="EMBL" id="KAH7352555.1"/>
    </source>
</evidence>
<evidence type="ECO:0000313" key="4">
    <source>
        <dbReference type="Proteomes" id="UP000825935"/>
    </source>
</evidence>
<evidence type="ECO:0000256" key="2">
    <source>
        <dbReference type="PROSITE-ProRule" id="PRU00708"/>
    </source>
</evidence>
<dbReference type="InterPro" id="IPR046960">
    <property type="entry name" value="PPR_At4g14850-like_plant"/>
</dbReference>
<protein>
    <recommendedName>
        <fullName evidence="5">Pentatricopeptide repeat-containing protein</fullName>
    </recommendedName>
</protein>
<dbReference type="GO" id="GO:0009451">
    <property type="term" value="P:RNA modification"/>
    <property type="evidence" value="ECO:0007669"/>
    <property type="project" value="InterPro"/>
</dbReference>
<name>A0A8T2SNJ0_CERRI</name>
<evidence type="ECO:0000256" key="1">
    <source>
        <dbReference type="ARBA" id="ARBA00022737"/>
    </source>
</evidence>
<dbReference type="NCBIfam" id="TIGR00756">
    <property type="entry name" value="PPR"/>
    <property type="match status" value="2"/>
</dbReference>
<dbReference type="FunFam" id="1.25.40.10:FF:000090">
    <property type="entry name" value="Pentatricopeptide repeat-containing protein, chloroplastic"/>
    <property type="match status" value="1"/>
</dbReference>
<dbReference type="Pfam" id="PF01535">
    <property type="entry name" value="PPR"/>
    <property type="match status" value="6"/>
</dbReference>
<reference evidence="3" key="1">
    <citation type="submission" date="2021-08" db="EMBL/GenBank/DDBJ databases">
        <title>WGS assembly of Ceratopteris richardii.</title>
        <authorList>
            <person name="Marchant D.B."/>
            <person name="Chen G."/>
            <person name="Jenkins J."/>
            <person name="Shu S."/>
            <person name="Leebens-Mack J."/>
            <person name="Grimwood J."/>
            <person name="Schmutz J."/>
            <person name="Soltis P."/>
            <person name="Soltis D."/>
            <person name="Chen Z.-H."/>
        </authorList>
    </citation>
    <scope>NUCLEOTIDE SEQUENCE</scope>
    <source>
        <strain evidence="3">Whitten #5841</strain>
        <tissue evidence="3">Leaf</tissue>
    </source>
</reference>
<dbReference type="InterPro" id="IPR011990">
    <property type="entry name" value="TPR-like_helical_dom_sf"/>
</dbReference>
<dbReference type="SUPFAM" id="SSF48452">
    <property type="entry name" value="TPR-like"/>
    <property type="match status" value="2"/>
</dbReference>
<keyword evidence="4" id="KW-1185">Reference proteome</keyword>
<sequence>MTDAHSDSCLLDMLKSLQSNYFPPSGDFFYELLKACGEKVDINIVRKIQSNIIREGFEGISVLADYLIRLFSSCGCLIEANRVFWKISCPTQYSWSSIILANARHGEGRKALALYHEMRLLNIRSNRCVFLAALKACALASSRIEGMLLHCDLTETGLLVDAKFGSTLIDMYGKCGCTKEALNVFNKLCSPNIICWNALIAGFSMQHDCFPALELFERMLERGIEPSKVTYSSICKACGGLKAITCGQLIHDKILRNHIELDAVIGGSLIDMYIKCGNIEEARRVFDSLPNRDGIVLHTMIAGYADNEYVASALELFGESQAEDSFPSLLKACGSSGSIGNGRMLHNQCIKNVSVIGVVIGSALVDMYAKCGSLDEAENVHRGLLVRNIVSWGALISAYARSANWMLAWKCLEKMKQDSLKPNEMIFSSLLAASCNMGLINEGRAFFRSMEADYSIVPTNEHYACMIDLLSHSGCLEEAENFLQKLHSNVSGWISLLSSCRAHGNLDMGKRCFEQVIQLDPDFPAAYEWMHDLYVKACMWDEAARIRKMRKQTNIWKKPGRAWIEVGQKVHEFVVNSSPCTHVHELFSKQMLLRRRLDENGYKPQLDCTLWPLLVSERVS</sequence>
<dbReference type="Pfam" id="PF20431">
    <property type="entry name" value="E_motif"/>
    <property type="match status" value="1"/>
</dbReference>
<gene>
    <name evidence="3" type="ORF">KP509_19G051600</name>
</gene>
<evidence type="ECO:0008006" key="5">
    <source>
        <dbReference type="Google" id="ProtNLM"/>
    </source>
</evidence>
<proteinExistence type="predicted"/>
<comment type="caution">
    <text evidence="3">The sequence shown here is derived from an EMBL/GenBank/DDBJ whole genome shotgun (WGS) entry which is preliminary data.</text>
</comment>
<feature type="repeat" description="PPR" evidence="2">
    <location>
        <begin position="192"/>
        <end position="226"/>
    </location>
</feature>
<dbReference type="Gene3D" id="1.25.40.10">
    <property type="entry name" value="Tetratricopeptide repeat domain"/>
    <property type="match status" value="4"/>
</dbReference>
<feature type="repeat" description="PPR" evidence="2">
    <location>
        <begin position="388"/>
        <end position="422"/>
    </location>
</feature>
<dbReference type="EMBL" id="CM035424">
    <property type="protein sequence ID" value="KAH7352555.1"/>
    <property type="molecule type" value="Genomic_DNA"/>
</dbReference>
<organism evidence="3 4">
    <name type="scientific">Ceratopteris richardii</name>
    <name type="common">Triangle waterfern</name>
    <dbReference type="NCBI Taxonomy" id="49495"/>
    <lineage>
        <taxon>Eukaryota</taxon>
        <taxon>Viridiplantae</taxon>
        <taxon>Streptophyta</taxon>
        <taxon>Embryophyta</taxon>
        <taxon>Tracheophyta</taxon>
        <taxon>Polypodiopsida</taxon>
        <taxon>Polypodiidae</taxon>
        <taxon>Polypodiales</taxon>
        <taxon>Pteridineae</taxon>
        <taxon>Pteridaceae</taxon>
        <taxon>Parkerioideae</taxon>
        <taxon>Ceratopteris</taxon>
    </lineage>
</organism>
<dbReference type="PROSITE" id="PS51375">
    <property type="entry name" value="PPR"/>
    <property type="match status" value="2"/>
</dbReference>
<dbReference type="FunFam" id="1.25.40.10:FF:000343">
    <property type="entry name" value="Pentatricopeptide repeat-containing protein At3g58590"/>
    <property type="match status" value="1"/>
</dbReference>